<gene>
    <name evidence="1" type="ORF">OE104_05745</name>
</gene>
<dbReference type="AlphaFoldDB" id="A0A9E8RX10"/>
<sequence>MDEVERPIEYDRFGRMKYHPGYHHNYNKPYTTKELAYICKHYERGQVKSLALALGRTEHSLRMLVNKLKRDGLFEQYKNMVIE</sequence>
<proteinExistence type="predicted"/>
<protein>
    <submittedName>
        <fullName evidence="1">DNA-entry nuclease</fullName>
    </submittedName>
</protein>
<dbReference type="KEGG" id="faf:OE104_05745"/>
<dbReference type="RefSeq" id="WP_275418617.1">
    <property type="nucleotide sequence ID" value="NZ_CP106878.1"/>
</dbReference>
<accession>A0A9E8RX10</accession>
<evidence type="ECO:0000313" key="1">
    <source>
        <dbReference type="EMBL" id="WAA10814.1"/>
    </source>
</evidence>
<dbReference type="Proteomes" id="UP001164718">
    <property type="component" value="Chromosome"/>
</dbReference>
<organism evidence="1 2">
    <name type="scientific">Fervidibacillus albus</name>
    <dbReference type="NCBI Taxonomy" id="2980026"/>
    <lineage>
        <taxon>Bacteria</taxon>
        <taxon>Bacillati</taxon>
        <taxon>Bacillota</taxon>
        <taxon>Bacilli</taxon>
        <taxon>Bacillales</taxon>
        <taxon>Bacillaceae</taxon>
        <taxon>Fervidibacillus</taxon>
    </lineage>
</organism>
<dbReference type="EMBL" id="CP106878">
    <property type="protein sequence ID" value="WAA10814.1"/>
    <property type="molecule type" value="Genomic_DNA"/>
</dbReference>
<keyword evidence="2" id="KW-1185">Reference proteome</keyword>
<name>A0A9E8RX10_9BACI</name>
<reference evidence="1" key="1">
    <citation type="submission" date="2022-09" db="EMBL/GenBank/DDBJ databases">
        <title>Complete Genomes of Fervidibacillus albus and Fervidibacillus halotolerans isolated from tidal flat sediments.</title>
        <authorList>
            <person name="Kwon K.K."/>
            <person name="Yang S.-H."/>
            <person name="Park M.J."/>
            <person name="Oh H.-M."/>
        </authorList>
    </citation>
    <scope>NUCLEOTIDE SEQUENCE</scope>
    <source>
        <strain evidence="1">MEBiC13591</strain>
    </source>
</reference>
<evidence type="ECO:0000313" key="2">
    <source>
        <dbReference type="Proteomes" id="UP001164718"/>
    </source>
</evidence>